<dbReference type="AlphaFoldDB" id="A0A5R9KPL5"/>
<evidence type="ECO:0000313" key="3">
    <source>
        <dbReference type="EMBL" id="TLU98130.1"/>
    </source>
</evidence>
<reference evidence="3 4" key="1">
    <citation type="submission" date="2019-05" db="EMBL/GenBank/DDBJ databases">
        <authorList>
            <person name="Qu J.-H."/>
        </authorList>
    </citation>
    <scope>NUCLEOTIDE SEQUENCE [LARGE SCALE GENOMIC DNA]</scope>
    <source>
        <strain evidence="3 4">T17</strain>
    </source>
</reference>
<evidence type="ECO:0000313" key="4">
    <source>
        <dbReference type="Proteomes" id="UP000306402"/>
    </source>
</evidence>
<dbReference type="RefSeq" id="WP_138368228.1">
    <property type="nucleotide sequence ID" value="NZ_VCEJ01000008.1"/>
</dbReference>
<feature type="region of interest" description="Disordered" evidence="1">
    <location>
        <begin position="21"/>
        <end position="119"/>
    </location>
</feature>
<proteinExistence type="predicted"/>
<dbReference type="Proteomes" id="UP000306402">
    <property type="component" value="Unassembled WGS sequence"/>
</dbReference>
<keyword evidence="2" id="KW-0732">Signal</keyword>
<feature type="signal peptide" evidence="2">
    <location>
        <begin position="1"/>
        <end position="21"/>
    </location>
</feature>
<evidence type="ECO:0000256" key="1">
    <source>
        <dbReference type="SAM" id="MobiDB-lite"/>
    </source>
</evidence>
<comment type="caution">
    <text evidence="3">The sequence shown here is derived from an EMBL/GenBank/DDBJ whole genome shotgun (WGS) entry which is preliminary data.</text>
</comment>
<feature type="compositionally biased region" description="Low complexity" evidence="1">
    <location>
        <begin position="21"/>
        <end position="39"/>
    </location>
</feature>
<accession>A0A5R9KPL5</accession>
<protein>
    <submittedName>
        <fullName evidence="3">Uncharacterized protein</fullName>
    </submittedName>
</protein>
<evidence type="ECO:0000256" key="2">
    <source>
        <dbReference type="SAM" id="SignalP"/>
    </source>
</evidence>
<feature type="chain" id="PRO_5024314403" evidence="2">
    <location>
        <begin position="22"/>
        <end position="119"/>
    </location>
</feature>
<keyword evidence="4" id="KW-1185">Reference proteome</keyword>
<gene>
    <name evidence="3" type="ORF">FEN17_25465</name>
</gene>
<dbReference type="OrthoDB" id="963146at2"/>
<name>A0A5R9KPL5_9BACT</name>
<dbReference type="EMBL" id="VCEJ01000008">
    <property type="protein sequence ID" value="TLU98130.1"/>
    <property type="molecule type" value="Genomic_DNA"/>
</dbReference>
<sequence>MKTLRILIMLVCLGVAAAAHAQTTPVPAQQTPTTTPETTTEGDKKPEFNAPQTPVRPAQVPSEDTLIKAQKNSAVIQDRMMPSTDKKSDRANRRKNKRGTTESDDANAVKTLADSTRKP</sequence>
<organism evidence="3 4">
    <name type="scientific">Dyadobacter luticola</name>
    <dbReference type="NCBI Taxonomy" id="1979387"/>
    <lineage>
        <taxon>Bacteria</taxon>
        <taxon>Pseudomonadati</taxon>
        <taxon>Bacteroidota</taxon>
        <taxon>Cytophagia</taxon>
        <taxon>Cytophagales</taxon>
        <taxon>Spirosomataceae</taxon>
        <taxon>Dyadobacter</taxon>
    </lineage>
</organism>